<evidence type="ECO:0000313" key="3">
    <source>
        <dbReference type="Proteomes" id="UP000324705"/>
    </source>
</evidence>
<feature type="region of interest" description="Disordered" evidence="1">
    <location>
        <begin position="33"/>
        <end position="59"/>
    </location>
</feature>
<organism evidence="2 3">
    <name type="scientific">Triticum turgidum subsp. durum</name>
    <name type="common">Durum wheat</name>
    <name type="synonym">Triticum durum</name>
    <dbReference type="NCBI Taxonomy" id="4567"/>
    <lineage>
        <taxon>Eukaryota</taxon>
        <taxon>Viridiplantae</taxon>
        <taxon>Streptophyta</taxon>
        <taxon>Embryophyta</taxon>
        <taxon>Tracheophyta</taxon>
        <taxon>Spermatophyta</taxon>
        <taxon>Magnoliopsida</taxon>
        <taxon>Liliopsida</taxon>
        <taxon>Poales</taxon>
        <taxon>Poaceae</taxon>
        <taxon>BOP clade</taxon>
        <taxon>Pooideae</taxon>
        <taxon>Triticodae</taxon>
        <taxon>Triticeae</taxon>
        <taxon>Triticinae</taxon>
        <taxon>Triticum</taxon>
    </lineage>
</organism>
<evidence type="ECO:0000256" key="1">
    <source>
        <dbReference type="SAM" id="MobiDB-lite"/>
    </source>
</evidence>
<protein>
    <recommendedName>
        <fullName evidence="4">Ternary complex factor MIP1 leucine-zipper domain-containing protein</fullName>
    </recommendedName>
</protein>
<name>A0A9R0TVB8_TRITD</name>
<dbReference type="EMBL" id="LT934119">
    <property type="protein sequence ID" value="VAI19135.1"/>
    <property type="molecule type" value="Genomic_DNA"/>
</dbReference>
<dbReference type="PANTHER" id="PTHR23054">
    <property type="entry name" value="TERNARY COMPLEX FACTOR MIP1, LEUCINE-ZIPPER-RELATED"/>
    <property type="match status" value="1"/>
</dbReference>
<proteinExistence type="predicted"/>
<sequence length="268" mass="29863">MLRTREAAVDMSPRFSYCKPTINRDSKMLHRRHSLNLPEQSLPGRHSRKTTERTQKATSKSIADLAGEIAALEQEVIRKELHLLTLYRRAFDQHLPDSCSLDQEAIKSIDEGALRLRDIKQSAAFNLPTVSDSMSEVSSRPASKHSSLVNFLNASISDYVPKISCKLSEDILGCIASVYCKLASTPSQDAESVTSPSHSVSSSSTFSPRRRNDSWSPRCTFDATTSPRQYPSGKENSEQNVGMIIVPRIHIDAGKFEYASKMLETIRS</sequence>
<dbReference type="Proteomes" id="UP000324705">
    <property type="component" value="Chromosome 5A"/>
</dbReference>
<reference evidence="2 3" key="1">
    <citation type="submission" date="2017-09" db="EMBL/GenBank/DDBJ databases">
        <authorList>
            <consortium name="International Durum Wheat Genome Sequencing Consortium (IDWGSC)"/>
            <person name="Milanesi L."/>
        </authorList>
    </citation>
    <scope>NUCLEOTIDE SEQUENCE [LARGE SCALE GENOMIC DNA]</scope>
    <source>
        <strain evidence="3">cv. Svevo</strain>
    </source>
</reference>
<dbReference type="PANTHER" id="PTHR23054:SF23">
    <property type="entry name" value="OS09G0493400 PROTEIN"/>
    <property type="match status" value="1"/>
</dbReference>
<keyword evidence="3" id="KW-1185">Reference proteome</keyword>
<feature type="compositionally biased region" description="Polar residues" evidence="1">
    <location>
        <begin position="214"/>
        <end position="229"/>
    </location>
</feature>
<dbReference type="AlphaFoldDB" id="A0A9R0TVB8"/>
<evidence type="ECO:0000313" key="2">
    <source>
        <dbReference type="EMBL" id="VAI19135.1"/>
    </source>
</evidence>
<accession>A0A9R0TVB8</accession>
<evidence type="ECO:0008006" key="4">
    <source>
        <dbReference type="Google" id="ProtNLM"/>
    </source>
</evidence>
<gene>
    <name evidence="2" type="ORF">TRITD_5Av1G161870</name>
</gene>
<feature type="compositionally biased region" description="Low complexity" evidence="1">
    <location>
        <begin position="192"/>
        <end position="207"/>
    </location>
</feature>
<feature type="region of interest" description="Disordered" evidence="1">
    <location>
        <begin position="188"/>
        <end position="237"/>
    </location>
</feature>
<dbReference type="Gramene" id="TRITD5Av1G161870.5">
    <property type="protein sequence ID" value="TRITD5Av1G161870.5"/>
    <property type="gene ID" value="TRITD5Av1G161870"/>
</dbReference>